<keyword evidence="3" id="KW-1185">Reference proteome</keyword>
<reference evidence="2" key="1">
    <citation type="submission" date="2023-03" db="EMBL/GenBank/DDBJ databases">
        <title>Massive genome expansion in bonnet fungi (Mycena s.s.) driven by repeated elements and novel gene families across ecological guilds.</title>
        <authorList>
            <consortium name="Lawrence Berkeley National Laboratory"/>
            <person name="Harder C.B."/>
            <person name="Miyauchi S."/>
            <person name="Viragh M."/>
            <person name="Kuo A."/>
            <person name="Thoen E."/>
            <person name="Andreopoulos B."/>
            <person name="Lu D."/>
            <person name="Skrede I."/>
            <person name="Drula E."/>
            <person name="Henrissat B."/>
            <person name="Morin E."/>
            <person name="Kohler A."/>
            <person name="Barry K."/>
            <person name="LaButti K."/>
            <person name="Morin E."/>
            <person name="Salamov A."/>
            <person name="Lipzen A."/>
            <person name="Mereny Z."/>
            <person name="Hegedus B."/>
            <person name="Baldrian P."/>
            <person name="Stursova M."/>
            <person name="Weitz H."/>
            <person name="Taylor A."/>
            <person name="Grigoriev I.V."/>
            <person name="Nagy L.G."/>
            <person name="Martin F."/>
            <person name="Kauserud H."/>
        </authorList>
    </citation>
    <scope>NUCLEOTIDE SEQUENCE</scope>
    <source>
        <strain evidence="2">9284</strain>
    </source>
</reference>
<organism evidence="2 3">
    <name type="scientific">Roridomyces roridus</name>
    <dbReference type="NCBI Taxonomy" id="1738132"/>
    <lineage>
        <taxon>Eukaryota</taxon>
        <taxon>Fungi</taxon>
        <taxon>Dikarya</taxon>
        <taxon>Basidiomycota</taxon>
        <taxon>Agaricomycotina</taxon>
        <taxon>Agaricomycetes</taxon>
        <taxon>Agaricomycetidae</taxon>
        <taxon>Agaricales</taxon>
        <taxon>Marasmiineae</taxon>
        <taxon>Mycenaceae</taxon>
        <taxon>Roridomyces</taxon>
    </lineage>
</organism>
<name>A0AAD7B252_9AGAR</name>
<proteinExistence type="predicted"/>
<sequence length="347" mass="38900">MASPKIPRQTPAPLCGKLVDLIVGNLDADLACLTSVQTRKIELLPPPTHDGASSETQGGVPMSSGDVTPRVEHPKTIRILTLPSMRLLRTPRRLGSWQRPELVFHRLCHDHSLPVLIEEMQGSVGERRLHLSARSIRLSPMAFPVSSFLRSQAIFLIRWSLYVSRLEPAGQYPTIVHAINSKPPSFFRFAVGHLLACTTDTDWSLEQTLDILRPRTACRSRNMQVRRMVVPLKQLFGPKQINLTNQGFSSVTHLDVLDSVELPHSDANFVPNLAFLPSLTHFSLNDDIPWSGVRNARVVMMQYKDYWPQWENAASGKSFSFGARAEDFVARKQRGAVERTLLAMAGR</sequence>
<evidence type="ECO:0000313" key="3">
    <source>
        <dbReference type="Proteomes" id="UP001221142"/>
    </source>
</evidence>
<evidence type="ECO:0000313" key="2">
    <source>
        <dbReference type="EMBL" id="KAJ7608389.1"/>
    </source>
</evidence>
<dbReference type="AlphaFoldDB" id="A0AAD7B252"/>
<gene>
    <name evidence="2" type="ORF">FB45DRAFT_1067485</name>
</gene>
<protein>
    <submittedName>
        <fullName evidence="2">Uncharacterized protein</fullName>
    </submittedName>
</protein>
<dbReference type="Proteomes" id="UP001221142">
    <property type="component" value="Unassembled WGS sequence"/>
</dbReference>
<dbReference type="EMBL" id="JARKIF010000045">
    <property type="protein sequence ID" value="KAJ7608389.1"/>
    <property type="molecule type" value="Genomic_DNA"/>
</dbReference>
<accession>A0AAD7B252</accession>
<comment type="caution">
    <text evidence="2">The sequence shown here is derived from an EMBL/GenBank/DDBJ whole genome shotgun (WGS) entry which is preliminary data.</text>
</comment>
<evidence type="ECO:0000256" key="1">
    <source>
        <dbReference type="SAM" id="MobiDB-lite"/>
    </source>
</evidence>
<feature type="region of interest" description="Disordered" evidence="1">
    <location>
        <begin position="43"/>
        <end position="68"/>
    </location>
</feature>